<feature type="compositionally biased region" description="Basic and acidic residues" evidence="1">
    <location>
        <begin position="267"/>
        <end position="286"/>
    </location>
</feature>
<feature type="compositionally biased region" description="Basic residues" evidence="1">
    <location>
        <begin position="112"/>
        <end position="129"/>
    </location>
</feature>
<dbReference type="EMBL" id="EQ986913">
    <property type="protein sequence ID" value="EEF23276.1"/>
    <property type="molecule type" value="Genomic_DNA"/>
</dbReference>
<organism evidence="2 3">
    <name type="scientific">Ricinus communis</name>
    <name type="common">Castor bean</name>
    <dbReference type="NCBI Taxonomy" id="3988"/>
    <lineage>
        <taxon>Eukaryota</taxon>
        <taxon>Viridiplantae</taxon>
        <taxon>Streptophyta</taxon>
        <taxon>Embryophyta</taxon>
        <taxon>Tracheophyta</taxon>
        <taxon>Spermatophyta</taxon>
        <taxon>Magnoliopsida</taxon>
        <taxon>eudicotyledons</taxon>
        <taxon>Gunneridae</taxon>
        <taxon>Pentapetalae</taxon>
        <taxon>rosids</taxon>
        <taxon>fabids</taxon>
        <taxon>Malpighiales</taxon>
        <taxon>Euphorbiaceae</taxon>
        <taxon>Acalyphoideae</taxon>
        <taxon>Acalypheae</taxon>
        <taxon>Ricinus</taxon>
    </lineage>
</organism>
<sequence length="353" mass="38695">ESRAAPPRQGHRPVAARRRAGRCRRLCADPPRHGTRAGIHAGAGGRGTRPRAVGARHRPHRRASAGRHPARHGLAHAPVAGDRQVEGIGHRAVDGRAGRHGRQGRPGDRATRSRRGARPRRAAAGHAGRRAGAPGDGEEKPEQQCVTPQAEFHRAERVRHVGERRRPGTGRRRLRARPAGPRAHRAGRYDDPRAAVRRGEQAPRAGGRKAVAGQPRVLDRRPEAPDARCPGAGIRHPPHPGRPGRAVQGRRLRRPQLHGQGRAHQPGHRDGLARHDRVRGRGEPGRRAAGRHVRQGHHRHREVGHAPAAAARRRPQGQRPRRRLPHRRRQGRRAAREAGPAQPGRGRRRSAGG</sequence>
<reference evidence="3" key="1">
    <citation type="journal article" date="2010" name="Nat. Biotechnol.">
        <title>Draft genome sequence of the oilseed species Ricinus communis.</title>
        <authorList>
            <person name="Chan A.P."/>
            <person name="Crabtree J."/>
            <person name="Zhao Q."/>
            <person name="Lorenzi H."/>
            <person name="Orvis J."/>
            <person name="Puiu D."/>
            <person name="Melake-Berhan A."/>
            <person name="Jones K.M."/>
            <person name="Redman J."/>
            <person name="Chen G."/>
            <person name="Cahoon E.B."/>
            <person name="Gedil M."/>
            <person name="Stanke M."/>
            <person name="Haas B.J."/>
            <person name="Wortman J.R."/>
            <person name="Fraser-Liggett C.M."/>
            <person name="Ravel J."/>
            <person name="Rabinowicz P.D."/>
        </authorList>
    </citation>
    <scope>NUCLEOTIDE SEQUENCE [LARGE SCALE GENOMIC DNA]</scope>
    <source>
        <strain evidence="3">cv. Hale</strain>
    </source>
</reference>
<feature type="compositionally biased region" description="Basic and acidic residues" evidence="1">
    <location>
        <begin position="83"/>
        <end position="97"/>
    </location>
</feature>
<accession>B9TLI8</accession>
<feature type="compositionally biased region" description="Basic residues" evidence="1">
    <location>
        <begin position="9"/>
        <end position="25"/>
    </location>
</feature>
<feature type="region of interest" description="Disordered" evidence="1">
    <location>
        <begin position="1"/>
        <end position="353"/>
    </location>
</feature>
<feature type="compositionally biased region" description="Basic residues" evidence="1">
    <location>
        <begin position="288"/>
        <end position="302"/>
    </location>
</feature>
<dbReference type="AlphaFoldDB" id="B9TLI8"/>
<dbReference type="Proteomes" id="UP000008311">
    <property type="component" value="Unassembled WGS sequence"/>
</dbReference>
<name>B9TLI8_RICCO</name>
<evidence type="ECO:0000313" key="3">
    <source>
        <dbReference type="Proteomes" id="UP000008311"/>
    </source>
</evidence>
<evidence type="ECO:0000256" key="1">
    <source>
        <dbReference type="SAM" id="MobiDB-lite"/>
    </source>
</evidence>
<protein>
    <submittedName>
        <fullName evidence="2">Uncharacterized protein</fullName>
    </submittedName>
</protein>
<gene>
    <name evidence="2" type="ORF">RCOM_2067490</name>
</gene>
<feature type="non-terminal residue" evidence="2">
    <location>
        <position position="1"/>
    </location>
</feature>
<feature type="compositionally biased region" description="Basic and acidic residues" evidence="1">
    <location>
        <begin position="151"/>
        <end position="166"/>
    </location>
</feature>
<feature type="non-terminal residue" evidence="2">
    <location>
        <position position="353"/>
    </location>
</feature>
<feature type="compositionally biased region" description="Basic residues" evidence="1">
    <location>
        <begin position="311"/>
        <end position="333"/>
    </location>
</feature>
<feature type="compositionally biased region" description="Basic residues" evidence="1">
    <location>
        <begin position="167"/>
        <end position="186"/>
    </location>
</feature>
<keyword evidence="3" id="KW-1185">Reference proteome</keyword>
<proteinExistence type="predicted"/>
<feature type="compositionally biased region" description="Basic and acidic residues" evidence="1">
    <location>
        <begin position="187"/>
        <end position="201"/>
    </location>
</feature>
<evidence type="ECO:0000313" key="2">
    <source>
        <dbReference type="EMBL" id="EEF23276.1"/>
    </source>
</evidence>
<dbReference type="InParanoid" id="B9TLI8"/>
<feature type="compositionally biased region" description="Basic residues" evidence="1">
    <location>
        <begin position="54"/>
        <end position="74"/>
    </location>
</feature>
<feature type="compositionally biased region" description="Basic and acidic residues" evidence="1">
    <location>
        <begin position="217"/>
        <end position="226"/>
    </location>
</feature>